<dbReference type="InterPro" id="IPR006461">
    <property type="entry name" value="PLAC_motif_containing"/>
</dbReference>
<dbReference type="Pfam" id="PF04749">
    <property type="entry name" value="PLAC8"/>
    <property type="match status" value="1"/>
</dbReference>
<name>A0AAD7SES4_9TELE</name>
<dbReference type="NCBIfam" id="TIGR01571">
    <property type="entry name" value="A_thal_Cys_rich"/>
    <property type="match status" value="1"/>
</dbReference>
<proteinExistence type="inferred from homology"/>
<protein>
    <recommendedName>
        <fullName evidence="4">Plac8 onzin related protein 1</fullName>
    </recommendedName>
</protein>
<sequence length="125" mass="14017">MAVQQQVTTVTTTHSSKSWSTGLCACCSDVETCCCAYWCFPCMQCQTASQYGWCALMPLLDVFCMVTSCCLRSSMRDRYGIHGSCCDDFCMIFFCYPCVWCQMSRELKIRGGDTTTVTTQVTSIK</sequence>
<dbReference type="EMBL" id="JAINUG010000072">
    <property type="protein sequence ID" value="KAJ8401155.1"/>
    <property type="molecule type" value="Genomic_DNA"/>
</dbReference>
<dbReference type="AlphaFoldDB" id="A0AAD7SES4"/>
<organism evidence="2 3">
    <name type="scientific">Aldrovandia affinis</name>
    <dbReference type="NCBI Taxonomy" id="143900"/>
    <lineage>
        <taxon>Eukaryota</taxon>
        <taxon>Metazoa</taxon>
        <taxon>Chordata</taxon>
        <taxon>Craniata</taxon>
        <taxon>Vertebrata</taxon>
        <taxon>Euteleostomi</taxon>
        <taxon>Actinopterygii</taxon>
        <taxon>Neopterygii</taxon>
        <taxon>Teleostei</taxon>
        <taxon>Notacanthiformes</taxon>
        <taxon>Halosauridae</taxon>
        <taxon>Aldrovandia</taxon>
    </lineage>
</organism>
<dbReference type="PANTHER" id="PTHR15907">
    <property type="entry name" value="DUF614 FAMILY PROTEIN-RELATED"/>
    <property type="match status" value="1"/>
</dbReference>
<dbReference type="Proteomes" id="UP001221898">
    <property type="component" value="Unassembled WGS sequence"/>
</dbReference>
<evidence type="ECO:0000313" key="3">
    <source>
        <dbReference type="Proteomes" id="UP001221898"/>
    </source>
</evidence>
<evidence type="ECO:0000256" key="1">
    <source>
        <dbReference type="ARBA" id="ARBA00009024"/>
    </source>
</evidence>
<evidence type="ECO:0008006" key="4">
    <source>
        <dbReference type="Google" id="ProtNLM"/>
    </source>
</evidence>
<keyword evidence="3" id="KW-1185">Reference proteome</keyword>
<evidence type="ECO:0000313" key="2">
    <source>
        <dbReference type="EMBL" id="KAJ8401155.1"/>
    </source>
</evidence>
<comment type="caution">
    <text evidence="2">The sequence shown here is derived from an EMBL/GenBank/DDBJ whole genome shotgun (WGS) entry which is preliminary data.</text>
</comment>
<reference evidence="2" key="1">
    <citation type="journal article" date="2023" name="Science">
        <title>Genome structures resolve the early diversification of teleost fishes.</title>
        <authorList>
            <person name="Parey E."/>
            <person name="Louis A."/>
            <person name="Montfort J."/>
            <person name="Bouchez O."/>
            <person name="Roques C."/>
            <person name="Iampietro C."/>
            <person name="Lluch J."/>
            <person name="Castinel A."/>
            <person name="Donnadieu C."/>
            <person name="Desvignes T."/>
            <person name="Floi Bucao C."/>
            <person name="Jouanno E."/>
            <person name="Wen M."/>
            <person name="Mejri S."/>
            <person name="Dirks R."/>
            <person name="Jansen H."/>
            <person name="Henkel C."/>
            <person name="Chen W.J."/>
            <person name="Zahm M."/>
            <person name="Cabau C."/>
            <person name="Klopp C."/>
            <person name="Thompson A.W."/>
            <person name="Robinson-Rechavi M."/>
            <person name="Braasch I."/>
            <person name="Lecointre G."/>
            <person name="Bobe J."/>
            <person name="Postlethwait J.H."/>
            <person name="Berthelot C."/>
            <person name="Roest Crollius H."/>
            <person name="Guiguen Y."/>
        </authorList>
    </citation>
    <scope>NUCLEOTIDE SEQUENCE</scope>
    <source>
        <strain evidence="2">NC1722</strain>
    </source>
</reference>
<comment type="similarity">
    <text evidence="1">Belongs to the cornifelin family.</text>
</comment>
<accession>A0AAD7SES4</accession>
<gene>
    <name evidence="2" type="ORF">AAFF_G00387370</name>
</gene>